<dbReference type="InterPro" id="IPR050767">
    <property type="entry name" value="Sel1_AlgK"/>
</dbReference>
<keyword evidence="2" id="KW-1185">Reference proteome</keyword>
<reference evidence="1 2" key="1">
    <citation type="journal article" date="2013" name="Environ. Microbiol.">
        <title>Complete genome, catabolic sub-proteomes and key-metabolites of Desulfobacula toluolica Tol2, a marine, aromatic compound-degrading, sulfate-reducing bacterium.</title>
        <authorList>
            <person name="Wohlbrand L."/>
            <person name="Jacob J.H."/>
            <person name="Kube M."/>
            <person name="Mussmann M."/>
            <person name="Jarling R."/>
            <person name="Beck A."/>
            <person name="Amann R."/>
            <person name="Wilkes H."/>
            <person name="Reinhardt R."/>
            <person name="Rabus R."/>
        </authorList>
    </citation>
    <scope>NUCLEOTIDE SEQUENCE [LARGE SCALE GENOMIC DNA]</scope>
    <source>
        <strain evidence="2">DSM 7467 / Tol2</strain>
    </source>
</reference>
<dbReference type="InterPro" id="IPR006597">
    <property type="entry name" value="Sel1-like"/>
</dbReference>
<dbReference type="Proteomes" id="UP000007347">
    <property type="component" value="Chromosome"/>
</dbReference>
<name>K0NKW8_DESTT</name>
<dbReference type="SMART" id="SM00671">
    <property type="entry name" value="SEL1"/>
    <property type="match status" value="8"/>
</dbReference>
<dbReference type="PATRIC" id="fig|651182.5.peg.2832"/>
<dbReference type="Pfam" id="PF08238">
    <property type="entry name" value="Sel1"/>
    <property type="match status" value="10"/>
</dbReference>
<proteinExistence type="predicted"/>
<dbReference type="HOGENOM" id="CLU_000288_36_14_7"/>
<organism evidence="1 2">
    <name type="scientific">Desulfobacula toluolica (strain DSM 7467 / Tol2)</name>
    <dbReference type="NCBI Taxonomy" id="651182"/>
    <lineage>
        <taxon>Bacteria</taxon>
        <taxon>Pseudomonadati</taxon>
        <taxon>Thermodesulfobacteriota</taxon>
        <taxon>Desulfobacteria</taxon>
        <taxon>Desulfobacterales</taxon>
        <taxon>Desulfobacteraceae</taxon>
        <taxon>Desulfobacula</taxon>
    </lineage>
</organism>
<dbReference type="PANTHER" id="PTHR11102">
    <property type="entry name" value="SEL-1-LIKE PROTEIN"/>
    <property type="match status" value="1"/>
</dbReference>
<evidence type="ECO:0000313" key="2">
    <source>
        <dbReference type="Proteomes" id="UP000007347"/>
    </source>
</evidence>
<sequence>MKKLLMVVFVMIATFFLIPESAISGQDLELTKKLIHPSALNGLDVDQYRYGLLRLKENYNIDGWNWIEKAASQGYEKAIAAMISHYLHDGDTPDYEMAAHWIEHGAKSAKDNRTKYQYLLGNMYVKGQGVKKDFKKAVYWTKLAAEGDHVVAQYNLGLFYAKGMGVPQDYKQARDWFKKTDRSYRIGKPLNYCIIDAREIKVTHYGKAQYELGILYAQGLGVEKSEEIACSYFKSAAIDGVSKAQYTLGANYIEGKGVEKDAEKGAFWIKKAAEGGHALSQFVLGKLYFKGIGVPQDNEKFVFWIGKAAEQGYSQAQRALGELYVDGQYISKDYKKAVDWFEKAAAQNDHMAQYKLGIMYFLGQGVEIDHKASFFWAKKAADQNNVYAQYSLGGMYLKGQGVLQNYEMAYVLESLAASQGLKEAITARDKIAKILSPEQLSSAKKLLSKKSL</sequence>
<protein>
    <submittedName>
        <fullName evidence="1">Sel1 repeat domain protein</fullName>
    </submittedName>
</protein>
<accession>K0NKW8</accession>
<dbReference type="RefSeq" id="WP_014957866.1">
    <property type="nucleotide sequence ID" value="NC_018645.1"/>
</dbReference>
<dbReference type="STRING" id="651182.TOL2_C23970"/>
<dbReference type="Gene3D" id="1.25.40.10">
    <property type="entry name" value="Tetratricopeptide repeat domain"/>
    <property type="match status" value="3"/>
</dbReference>
<gene>
    <name evidence="1" type="ordered locus">TOL2_C23970</name>
</gene>
<dbReference type="OrthoDB" id="5397369at2"/>
<dbReference type="InterPro" id="IPR011990">
    <property type="entry name" value="TPR-like_helical_dom_sf"/>
</dbReference>
<dbReference type="PANTHER" id="PTHR11102:SF160">
    <property type="entry name" value="ERAD-ASSOCIATED E3 UBIQUITIN-PROTEIN LIGASE COMPONENT HRD3"/>
    <property type="match status" value="1"/>
</dbReference>
<dbReference type="EMBL" id="FO203503">
    <property type="protein sequence ID" value="CCK80558.1"/>
    <property type="molecule type" value="Genomic_DNA"/>
</dbReference>
<dbReference type="KEGG" id="dto:TOL2_C23970"/>
<dbReference type="AlphaFoldDB" id="K0NKW8"/>
<dbReference type="SUPFAM" id="SSF81901">
    <property type="entry name" value="HCP-like"/>
    <property type="match status" value="3"/>
</dbReference>
<evidence type="ECO:0000313" key="1">
    <source>
        <dbReference type="EMBL" id="CCK80558.1"/>
    </source>
</evidence>